<accession>A0A6A7WBT8</accession>
<feature type="transmembrane region" description="Helical" evidence="1">
    <location>
        <begin position="61"/>
        <end position="78"/>
    </location>
</feature>
<evidence type="ECO:0000313" key="2">
    <source>
        <dbReference type="EMBL" id="MQP11953.1"/>
    </source>
</evidence>
<keyword evidence="3" id="KW-1185">Reference proteome</keyword>
<dbReference type="RefSeq" id="WP_158463628.1">
    <property type="nucleotide sequence ID" value="NZ_VZAD01000063.1"/>
</dbReference>
<gene>
    <name evidence="2" type="ORF">F7D20_08305</name>
</gene>
<name>A0A6A7WBT8_9BACT</name>
<comment type="caution">
    <text evidence="2">The sequence shown here is derived from an EMBL/GenBank/DDBJ whole genome shotgun (WGS) entry which is preliminary data.</text>
</comment>
<evidence type="ECO:0000256" key="1">
    <source>
        <dbReference type="SAM" id="Phobius"/>
    </source>
</evidence>
<dbReference type="AlphaFoldDB" id="A0A6A7WBT8"/>
<sequence>MELTMNQANMNLGNANAEWGSTGWRMPEFGFQKYVAEAVKSIFHTIHSSFNYHSKATTRELLVFLVYAVVLQGVLIPTESYTTLHADVSMMAAAGLADLVACILPGVALVWRWIKSHSKLQ</sequence>
<protein>
    <submittedName>
        <fullName evidence="2">Uncharacterized protein</fullName>
    </submittedName>
</protein>
<evidence type="ECO:0000313" key="3">
    <source>
        <dbReference type="Proteomes" id="UP000384372"/>
    </source>
</evidence>
<feature type="transmembrane region" description="Helical" evidence="1">
    <location>
        <begin position="90"/>
        <end position="114"/>
    </location>
</feature>
<dbReference type="Proteomes" id="UP000384372">
    <property type="component" value="Unassembled WGS sequence"/>
</dbReference>
<keyword evidence="1" id="KW-0812">Transmembrane</keyword>
<proteinExistence type="predicted"/>
<keyword evidence="1" id="KW-1133">Transmembrane helix</keyword>
<organism evidence="2 3">
    <name type="scientific">Segatella copri</name>
    <dbReference type="NCBI Taxonomy" id="165179"/>
    <lineage>
        <taxon>Bacteria</taxon>
        <taxon>Pseudomonadati</taxon>
        <taxon>Bacteroidota</taxon>
        <taxon>Bacteroidia</taxon>
        <taxon>Bacteroidales</taxon>
        <taxon>Prevotellaceae</taxon>
        <taxon>Segatella</taxon>
    </lineage>
</organism>
<keyword evidence="1" id="KW-0472">Membrane</keyword>
<dbReference type="EMBL" id="VZAD01000063">
    <property type="protein sequence ID" value="MQP11953.1"/>
    <property type="molecule type" value="Genomic_DNA"/>
</dbReference>
<reference evidence="2 3" key="1">
    <citation type="submission" date="2019-09" db="EMBL/GenBank/DDBJ databases">
        <title>Distinct polysaccharide growth profiles of human intestinal Prevotella copri isolates.</title>
        <authorList>
            <person name="Fehlner-Peach H."/>
            <person name="Magnabosco C."/>
            <person name="Raghavan V."/>
            <person name="Scher J.U."/>
            <person name="Tett A."/>
            <person name="Cox L.M."/>
            <person name="Gottsegen C."/>
            <person name="Watters A."/>
            <person name="Wiltshire- Gordon J.D."/>
            <person name="Segata N."/>
            <person name="Bonneau R."/>
            <person name="Littman D.R."/>
        </authorList>
    </citation>
    <scope>NUCLEOTIDE SEQUENCE [LARGE SCALE GENOMIC DNA]</scope>
    <source>
        <strain evidence="3">iAQ1173</strain>
    </source>
</reference>